<protein>
    <submittedName>
        <fullName evidence="1">Uncharacterized protein</fullName>
    </submittedName>
</protein>
<dbReference type="AlphaFoldDB" id="A0A379VMP8"/>
<accession>A0A379VMP8</accession>
<dbReference type="Proteomes" id="UP000254346">
    <property type="component" value="Unassembled WGS sequence"/>
</dbReference>
<gene>
    <name evidence="1" type="ORF">NCTC8256_01384</name>
</gene>
<reference evidence="1 2" key="1">
    <citation type="submission" date="2018-06" db="EMBL/GenBank/DDBJ databases">
        <authorList>
            <consortium name="Pathogen Informatics"/>
            <person name="Doyle S."/>
        </authorList>
    </citation>
    <scope>NUCLEOTIDE SEQUENCE [LARGE SCALE GENOMIC DNA]</scope>
    <source>
        <strain evidence="1 2">NCTC8256</strain>
    </source>
</reference>
<name>A0A379VMP8_SALET</name>
<sequence length="67" mass="7713">MGAPVRKASDQHRRYADANGVLFRFRQRQADRDKVAGRLRVNREQGGKRQMRGDIAQAYLNADQGRQ</sequence>
<evidence type="ECO:0000313" key="2">
    <source>
        <dbReference type="Proteomes" id="UP000254346"/>
    </source>
</evidence>
<dbReference type="EMBL" id="UGXR01000001">
    <property type="protein sequence ID" value="SUH07491.1"/>
    <property type="molecule type" value="Genomic_DNA"/>
</dbReference>
<proteinExistence type="predicted"/>
<organism evidence="1 2">
    <name type="scientific">Salmonella enterica I</name>
    <dbReference type="NCBI Taxonomy" id="59201"/>
    <lineage>
        <taxon>Bacteria</taxon>
        <taxon>Pseudomonadati</taxon>
        <taxon>Pseudomonadota</taxon>
        <taxon>Gammaproteobacteria</taxon>
        <taxon>Enterobacterales</taxon>
        <taxon>Enterobacteriaceae</taxon>
        <taxon>Salmonella</taxon>
    </lineage>
</organism>
<evidence type="ECO:0000313" key="1">
    <source>
        <dbReference type="EMBL" id="SUH07491.1"/>
    </source>
</evidence>